<gene>
    <name evidence="2" type="ORF">WF834_08375</name>
</gene>
<evidence type="ECO:0000313" key="2">
    <source>
        <dbReference type="EMBL" id="MEJ5196188.1"/>
    </source>
</evidence>
<protein>
    <submittedName>
        <fullName evidence="2">Glycosyltransferase family 4 protein</fullName>
        <ecNumber evidence="2">2.4.-.-</ecNumber>
    </submittedName>
</protein>
<dbReference type="InterPro" id="IPR001296">
    <property type="entry name" value="Glyco_trans_1"/>
</dbReference>
<dbReference type="GO" id="GO:0016757">
    <property type="term" value="F:glycosyltransferase activity"/>
    <property type="evidence" value="ECO:0007669"/>
    <property type="project" value="UniProtKB-KW"/>
</dbReference>
<dbReference type="AlphaFoldDB" id="A0AB35Y6E8"/>
<dbReference type="CDD" id="cd03801">
    <property type="entry name" value="GT4_PimA-like"/>
    <property type="match status" value="1"/>
</dbReference>
<sequence length="429" mass="49347">MKLLWMCNVPTKRIELMKNTQQSTCVGGWLEGLSESLLADKDIELCYCYPEYKSQKLGHGKKDNFKYYAIPISYYQATVAMQEQCECGKIYRKILTNEKPDVIHFFGTEFLYTSYFIKIALEEGYKDRIVTSIQGLVSVYYDHYSAGLPDYIMRRKTLSEIKGKCSLIDNKKNYLHRGKYEQDALVASSNIIGRTTWDKACAHFIAPESRYYFCNENLRSVFYDGSQWEYEKCNKYQIAISQAGYPIKGLHKVIEAVALLCNEFPDIKVKVGGENIFGGNWIKGNSYGIYIRQLLKKYNLQDQFEFEGFLSAEKMKRLLLESNVFVCPSSIENSPNSLGEAMLLGVPCVASDVGGIADMLTHNDEGFLYPFDDSYKMAFYIRKTFLEIEDTKRRAECGRKHAVITHDRKKNAETLIEIYHKICMNGSIC</sequence>
<dbReference type="Gene3D" id="3.40.50.2000">
    <property type="entry name" value="Glycogen Phosphorylase B"/>
    <property type="match status" value="2"/>
</dbReference>
<dbReference type="Proteomes" id="UP001373196">
    <property type="component" value="Unassembled WGS sequence"/>
</dbReference>
<feature type="domain" description="Glycosyl transferase family 1" evidence="1">
    <location>
        <begin position="235"/>
        <end position="398"/>
    </location>
</feature>
<evidence type="ECO:0000259" key="1">
    <source>
        <dbReference type="Pfam" id="PF00534"/>
    </source>
</evidence>
<comment type="caution">
    <text evidence="2">The sequence shown here is derived from an EMBL/GenBank/DDBJ whole genome shotgun (WGS) entry which is preliminary data.</text>
</comment>
<dbReference type="PANTHER" id="PTHR12526">
    <property type="entry name" value="GLYCOSYLTRANSFERASE"/>
    <property type="match status" value="1"/>
</dbReference>
<accession>A0AB35Y6E8</accession>
<reference evidence="2" key="1">
    <citation type="submission" date="2024-03" db="EMBL/GenBank/DDBJ databases">
        <authorList>
            <person name="Plomp N."/>
            <person name="Harmsen H.J."/>
        </authorList>
    </citation>
    <scope>NUCLEOTIDE SEQUENCE</scope>
    <source>
        <strain evidence="2">HTF-128</strain>
    </source>
</reference>
<keyword evidence="2" id="KW-0808">Transferase</keyword>
<dbReference type="RefSeq" id="WP_339395554.1">
    <property type="nucleotide sequence ID" value="NZ_JBBFGL010000007.1"/>
</dbReference>
<organism evidence="2 3">
    <name type="scientific">Faecalibacterium wellingii</name>
    <dbReference type="NCBI Taxonomy" id="2929491"/>
    <lineage>
        <taxon>Bacteria</taxon>
        <taxon>Bacillati</taxon>
        <taxon>Bacillota</taxon>
        <taxon>Clostridia</taxon>
        <taxon>Eubacteriales</taxon>
        <taxon>Oscillospiraceae</taxon>
        <taxon>Faecalibacterium</taxon>
    </lineage>
</organism>
<proteinExistence type="predicted"/>
<dbReference type="EC" id="2.4.-.-" evidence="2"/>
<dbReference type="EMBL" id="JBBFGL010000007">
    <property type="protein sequence ID" value="MEJ5196188.1"/>
    <property type="molecule type" value="Genomic_DNA"/>
</dbReference>
<dbReference type="Pfam" id="PF00534">
    <property type="entry name" value="Glycos_transf_1"/>
    <property type="match status" value="1"/>
</dbReference>
<name>A0AB35Y6E8_9FIRM</name>
<evidence type="ECO:0000313" key="3">
    <source>
        <dbReference type="Proteomes" id="UP001373196"/>
    </source>
</evidence>
<dbReference type="SUPFAM" id="SSF53756">
    <property type="entry name" value="UDP-Glycosyltransferase/glycogen phosphorylase"/>
    <property type="match status" value="1"/>
</dbReference>
<keyword evidence="2" id="KW-0328">Glycosyltransferase</keyword>